<feature type="transmembrane region" description="Helical" evidence="2">
    <location>
        <begin position="99"/>
        <end position="119"/>
    </location>
</feature>
<evidence type="ECO:0000313" key="3">
    <source>
        <dbReference type="EMBL" id="PQO46113.1"/>
    </source>
</evidence>
<keyword evidence="2" id="KW-1133">Transmembrane helix</keyword>
<organism evidence="3 4">
    <name type="scientific">Blastopirellula marina</name>
    <dbReference type="NCBI Taxonomy" id="124"/>
    <lineage>
        <taxon>Bacteria</taxon>
        <taxon>Pseudomonadati</taxon>
        <taxon>Planctomycetota</taxon>
        <taxon>Planctomycetia</taxon>
        <taxon>Pirellulales</taxon>
        <taxon>Pirellulaceae</taxon>
        <taxon>Blastopirellula</taxon>
    </lineage>
</organism>
<sequence length="282" mass="32241">MTDSETNPFASPQPESHEVESTAFPTSGVGETFEASDLAVVEDVPAGQSGRVLTQWNKIRAYLSRFWIYLIPTACLGYVAYVHLTRMPLSWPSMTSLQAYFLLFLAAWPLLMISSHYFVPFRFEDRFFMRKLSWEVRRRPATYTPTPSSAGCQFVAIVPPENWRASRLQMMEDIAILRIDPYEKSIFLEGDCKRYRIPSAALTKCSVERILQGWTEIWLLRLNFESTTGPQELYLRVGDGDAMTNPVNSGRKRNAEKYWTRVMLLHQQPSEKKGSSQNGTAS</sequence>
<dbReference type="OrthoDB" id="268519at2"/>
<proteinExistence type="predicted"/>
<dbReference type="Proteomes" id="UP000237819">
    <property type="component" value="Unassembled WGS sequence"/>
</dbReference>
<evidence type="ECO:0000313" key="4">
    <source>
        <dbReference type="Proteomes" id="UP000237819"/>
    </source>
</evidence>
<gene>
    <name evidence="3" type="ORF">C5Y93_11090</name>
</gene>
<accession>A0A2S8GNT7</accession>
<reference evidence="3 4" key="1">
    <citation type="submission" date="2018-02" db="EMBL/GenBank/DDBJ databases">
        <title>Comparative genomes isolates from brazilian mangrove.</title>
        <authorList>
            <person name="Araujo J.E."/>
            <person name="Taketani R.G."/>
            <person name="Silva M.C.P."/>
            <person name="Loureco M.V."/>
            <person name="Andreote F.D."/>
        </authorList>
    </citation>
    <scope>NUCLEOTIDE SEQUENCE [LARGE SCALE GENOMIC DNA]</scope>
    <source>
        <strain evidence="3 4">Nap-Phe MGV</strain>
    </source>
</reference>
<keyword evidence="2" id="KW-0472">Membrane</keyword>
<feature type="region of interest" description="Disordered" evidence="1">
    <location>
        <begin position="1"/>
        <end position="21"/>
    </location>
</feature>
<name>A0A2S8GNT7_9BACT</name>
<protein>
    <submittedName>
        <fullName evidence="3">Uncharacterized protein</fullName>
    </submittedName>
</protein>
<evidence type="ECO:0000256" key="1">
    <source>
        <dbReference type="SAM" id="MobiDB-lite"/>
    </source>
</evidence>
<keyword evidence="2" id="KW-0812">Transmembrane</keyword>
<evidence type="ECO:0000256" key="2">
    <source>
        <dbReference type="SAM" id="Phobius"/>
    </source>
</evidence>
<feature type="compositionally biased region" description="Polar residues" evidence="1">
    <location>
        <begin position="1"/>
        <end position="14"/>
    </location>
</feature>
<dbReference type="AlphaFoldDB" id="A0A2S8GNT7"/>
<dbReference type="RefSeq" id="WP_105335491.1">
    <property type="nucleotide sequence ID" value="NZ_PUHZ01000011.1"/>
</dbReference>
<feature type="transmembrane region" description="Helical" evidence="2">
    <location>
        <begin position="66"/>
        <end position="84"/>
    </location>
</feature>
<dbReference type="EMBL" id="PUHZ01000011">
    <property type="protein sequence ID" value="PQO46113.1"/>
    <property type="molecule type" value="Genomic_DNA"/>
</dbReference>
<comment type="caution">
    <text evidence="3">The sequence shown here is derived from an EMBL/GenBank/DDBJ whole genome shotgun (WGS) entry which is preliminary data.</text>
</comment>